<dbReference type="InterPro" id="IPR000524">
    <property type="entry name" value="Tscrpt_reg_HTH_GntR"/>
</dbReference>
<evidence type="ECO:0000256" key="1">
    <source>
        <dbReference type="ARBA" id="ARBA00023015"/>
    </source>
</evidence>
<dbReference type="InterPro" id="IPR036390">
    <property type="entry name" value="WH_DNA-bd_sf"/>
</dbReference>
<dbReference type="InterPro" id="IPR036388">
    <property type="entry name" value="WH-like_DNA-bd_sf"/>
</dbReference>
<evidence type="ECO:0000259" key="4">
    <source>
        <dbReference type="PROSITE" id="PS50949"/>
    </source>
</evidence>
<dbReference type="SMART" id="SM00895">
    <property type="entry name" value="FCD"/>
    <property type="match status" value="1"/>
</dbReference>
<dbReference type="EMBL" id="FNVQ01000001">
    <property type="protein sequence ID" value="SEF72580.1"/>
    <property type="molecule type" value="Genomic_DNA"/>
</dbReference>
<dbReference type="PANTHER" id="PTHR43537">
    <property type="entry name" value="TRANSCRIPTIONAL REGULATOR, GNTR FAMILY"/>
    <property type="match status" value="1"/>
</dbReference>
<dbReference type="Gene3D" id="1.10.10.10">
    <property type="entry name" value="Winged helix-like DNA-binding domain superfamily/Winged helix DNA-binding domain"/>
    <property type="match status" value="1"/>
</dbReference>
<dbReference type="Gene3D" id="1.20.120.530">
    <property type="entry name" value="GntR ligand-binding domain-like"/>
    <property type="match status" value="1"/>
</dbReference>
<evidence type="ECO:0000313" key="6">
    <source>
        <dbReference type="Proteomes" id="UP000236745"/>
    </source>
</evidence>
<dbReference type="OrthoDB" id="9799812at2"/>
<dbReference type="Pfam" id="PF00392">
    <property type="entry name" value="GntR"/>
    <property type="match status" value="1"/>
</dbReference>
<accession>A0A1H5UC06</accession>
<dbReference type="PROSITE" id="PS50949">
    <property type="entry name" value="HTH_GNTR"/>
    <property type="match status" value="1"/>
</dbReference>
<organism evidence="5 6">
    <name type="scientific">Marinobacterium lutimaris</name>
    <dbReference type="NCBI Taxonomy" id="568106"/>
    <lineage>
        <taxon>Bacteria</taxon>
        <taxon>Pseudomonadati</taxon>
        <taxon>Pseudomonadota</taxon>
        <taxon>Gammaproteobacteria</taxon>
        <taxon>Oceanospirillales</taxon>
        <taxon>Oceanospirillaceae</taxon>
        <taxon>Marinobacterium</taxon>
    </lineage>
</organism>
<keyword evidence="6" id="KW-1185">Reference proteome</keyword>
<dbReference type="InterPro" id="IPR008920">
    <property type="entry name" value="TF_FadR/GntR_C"/>
</dbReference>
<evidence type="ECO:0000256" key="3">
    <source>
        <dbReference type="ARBA" id="ARBA00023163"/>
    </source>
</evidence>
<keyword evidence="2" id="KW-0238">DNA-binding</keyword>
<gene>
    <name evidence="5" type="ORF">SAMN05444390_101334</name>
</gene>
<reference evidence="5 6" key="1">
    <citation type="submission" date="2016-10" db="EMBL/GenBank/DDBJ databases">
        <authorList>
            <person name="de Groot N.N."/>
        </authorList>
    </citation>
    <scope>NUCLEOTIDE SEQUENCE [LARGE SCALE GENOMIC DNA]</scope>
    <source>
        <strain evidence="5 6">DSM 22012</strain>
    </source>
</reference>
<evidence type="ECO:0000256" key="2">
    <source>
        <dbReference type="ARBA" id="ARBA00023125"/>
    </source>
</evidence>
<keyword evidence="3" id="KW-0804">Transcription</keyword>
<dbReference type="PANTHER" id="PTHR43537:SF20">
    <property type="entry name" value="HTH-TYPE TRANSCRIPTIONAL REPRESSOR GLAR"/>
    <property type="match status" value="1"/>
</dbReference>
<sequence length="224" mass="25449">MENLDTLENNSTYQQLRNDILDGSIEPASKLSIAQLSSRYNASAAPVRESLSRLAAEGLVIRKGQRGYWAAPVSVEEFVEVARLREMLEVDAFRQSILHGDLDWEANIAGARHRELTVRRNAEGNYSEHAGELIRENRRFHMALISGCPSKWQLRFISTLYDQSERFRRLSLISLADTRPGGDEHEAMVEAAFARDEEKACALLKAHIEHSNQRVIETLFPERS</sequence>
<dbReference type="Proteomes" id="UP000236745">
    <property type="component" value="Unassembled WGS sequence"/>
</dbReference>
<proteinExistence type="predicted"/>
<dbReference type="CDD" id="cd07377">
    <property type="entry name" value="WHTH_GntR"/>
    <property type="match status" value="1"/>
</dbReference>
<name>A0A1H5UC06_9GAMM</name>
<dbReference type="InterPro" id="IPR011711">
    <property type="entry name" value="GntR_C"/>
</dbReference>
<dbReference type="SUPFAM" id="SSF46785">
    <property type="entry name" value="Winged helix' DNA-binding domain"/>
    <property type="match status" value="1"/>
</dbReference>
<feature type="domain" description="HTH gntR-type" evidence="4">
    <location>
        <begin position="6"/>
        <end position="73"/>
    </location>
</feature>
<keyword evidence="1" id="KW-0805">Transcription regulation</keyword>
<dbReference type="GO" id="GO:0003700">
    <property type="term" value="F:DNA-binding transcription factor activity"/>
    <property type="evidence" value="ECO:0007669"/>
    <property type="project" value="InterPro"/>
</dbReference>
<dbReference type="SUPFAM" id="SSF48008">
    <property type="entry name" value="GntR ligand-binding domain-like"/>
    <property type="match status" value="1"/>
</dbReference>
<dbReference type="GO" id="GO:0003677">
    <property type="term" value="F:DNA binding"/>
    <property type="evidence" value="ECO:0007669"/>
    <property type="project" value="UniProtKB-KW"/>
</dbReference>
<dbReference type="AlphaFoldDB" id="A0A1H5UC06"/>
<dbReference type="Pfam" id="PF07729">
    <property type="entry name" value="FCD"/>
    <property type="match status" value="1"/>
</dbReference>
<protein>
    <submittedName>
        <fullName evidence="5">Transcriptional regulator, GntR family</fullName>
    </submittedName>
</protein>
<dbReference type="RefSeq" id="WP_104001336.1">
    <property type="nucleotide sequence ID" value="NZ_FNVQ01000001.1"/>
</dbReference>
<evidence type="ECO:0000313" key="5">
    <source>
        <dbReference type="EMBL" id="SEF72580.1"/>
    </source>
</evidence>
<dbReference type="SMART" id="SM00345">
    <property type="entry name" value="HTH_GNTR"/>
    <property type="match status" value="1"/>
</dbReference>